<proteinExistence type="predicted"/>
<protein>
    <recommendedName>
        <fullName evidence="3">U-box domain protein</fullName>
    </recommendedName>
</protein>
<keyword evidence="2" id="KW-1185">Reference proteome</keyword>
<comment type="caution">
    <text evidence="1">The sequence shown here is derived from an EMBL/GenBank/DDBJ whole genome shotgun (WGS) entry which is preliminary data.</text>
</comment>
<dbReference type="Gene3D" id="3.30.40.10">
    <property type="entry name" value="Zinc/RING finger domain, C3HC4 (zinc finger)"/>
    <property type="match status" value="1"/>
</dbReference>
<dbReference type="PATRIC" id="fig|448.7.peg.926"/>
<dbReference type="STRING" id="448.Lery_0885"/>
<accession>A0A0W0TRW4</accession>
<dbReference type="OrthoDB" id="5652126at2"/>
<evidence type="ECO:0000313" key="1">
    <source>
        <dbReference type="EMBL" id="KTC98417.1"/>
    </source>
</evidence>
<evidence type="ECO:0000313" key="2">
    <source>
        <dbReference type="Proteomes" id="UP000054773"/>
    </source>
</evidence>
<gene>
    <name evidence="1" type="ORF">Lery_0885</name>
</gene>
<dbReference type="Proteomes" id="UP000054773">
    <property type="component" value="Unassembled WGS sequence"/>
</dbReference>
<dbReference type="InterPro" id="IPR013083">
    <property type="entry name" value="Znf_RING/FYVE/PHD"/>
</dbReference>
<organism evidence="1 2">
    <name type="scientific">Legionella erythra</name>
    <dbReference type="NCBI Taxonomy" id="448"/>
    <lineage>
        <taxon>Bacteria</taxon>
        <taxon>Pseudomonadati</taxon>
        <taxon>Pseudomonadota</taxon>
        <taxon>Gammaproteobacteria</taxon>
        <taxon>Legionellales</taxon>
        <taxon>Legionellaceae</taxon>
        <taxon>Legionella</taxon>
    </lineage>
</organism>
<dbReference type="SUPFAM" id="SSF57850">
    <property type="entry name" value="RING/U-box"/>
    <property type="match status" value="1"/>
</dbReference>
<dbReference type="EMBL" id="LNYA01000020">
    <property type="protein sequence ID" value="KTC98417.1"/>
    <property type="molecule type" value="Genomic_DNA"/>
</dbReference>
<evidence type="ECO:0008006" key="3">
    <source>
        <dbReference type="Google" id="ProtNLM"/>
    </source>
</evidence>
<name>A0A0W0TRW4_LEGER</name>
<dbReference type="AlphaFoldDB" id="A0A0W0TRW4"/>
<dbReference type="RefSeq" id="WP_058526057.1">
    <property type="nucleotide sequence ID" value="NZ_CAAAHY010000032.1"/>
</dbReference>
<reference evidence="1 2" key="1">
    <citation type="submission" date="2015-11" db="EMBL/GenBank/DDBJ databases">
        <title>Genomic analysis of 38 Legionella species identifies large and diverse effector repertoires.</title>
        <authorList>
            <person name="Burstein D."/>
            <person name="Amaro F."/>
            <person name="Zusman T."/>
            <person name="Lifshitz Z."/>
            <person name="Cohen O."/>
            <person name="Gilbert J.A."/>
            <person name="Pupko T."/>
            <person name="Shuman H.A."/>
            <person name="Segal G."/>
        </authorList>
    </citation>
    <scope>NUCLEOTIDE SEQUENCE [LARGE SCALE GENOMIC DNA]</scope>
    <source>
        <strain evidence="1 2">SE-32A-C8</strain>
    </source>
</reference>
<sequence length="194" mass="21826">MQKKFESSAQDTFICPLTGKPFRHPILASDGHHYELKALLNRLNAGYTNGYPGGAAIFFASYDLPLRNELDERDIPKRHEEYERQPCLEQLTEKLSAPYKPWKQDVYKALLTADSLMLMVAALCYFKDSNALSADGLLLLMLTSSLLDFAIRQGGGHQYGIGGILQKLPRFIRLVGEAVSTAYDPDEHESVFRL</sequence>